<dbReference type="FunFam" id="2.130.10.10:FF:000733">
    <property type="entry name" value="WD40 repeat-like protein"/>
    <property type="match status" value="1"/>
</dbReference>
<dbReference type="EnsemblProtists" id="PYU1_T005750">
    <property type="protein sequence ID" value="PYU1_T005750"/>
    <property type="gene ID" value="PYU1_G005739"/>
</dbReference>
<evidence type="ECO:0000313" key="4">
    <source>
        <dbReference type="Proteomes" id="UP000019132"/>
    </source>
</evidence>
<evidence type="ECO:0000313" key="3">
    <source>
        <dbReference type="EnsemblProtists" id="PYU1_T005750"/>
    </source>
</evidence>
<dbReference type="InterPro" id="IPR015943">
    <property type="entry name" value="WD40/YVTN_repeat-like_dom_sf"/>
</dbReference>
<dbReference type="HOGENOM" id="CLU_014280_3_2_1"/>
<keyword evidence="1" id="KW-0853">WD repeat</keyword>
<dbReference type="EMBL" id="GL376573">
    <property type="status" value="NOT_ANNOTATED_CDS"/>
    <property type="molecule type" value="Genomic_DNA"/>
</dbReference>
<feature type="repeat" description="WD" evidence="1">
    <location>
        <begin position="376"/>
        <end position="411"/>
    </location>
</feature>
<protein>
    <submittedName>
        <fullName evidence="3">Uncharacterized protein</fullName>
    </submittedName>
</protein>
<evidence type="ECO:0000256" key="2">
    <source>
        <dbReference type="SAM" id="MobiDB-lite"/>
    </source>
</evidence>
<dbReference type="PROSITE" id="PS50294">
    <property type="entry name" value="WD_REPEATS_REGION"/>
    <property type="match status" value="2"/>
</dbReference>
<accession>K3WLA8</accession>
<name>K3WLA8_GLOUD</name>
<sequence>MAERTVVLWFGGGSGDNESSSDEEYVPMQDTGDEEEADDNDDDDDDDDDDDNEEEQNDDDEEEEYDDDDDNGRGFWEPEDEDDELSSETEEFLRGVIEKALPEDVRMSIDRIFAGESYFPMLFARSDHELKQKKKIANERIAHQLRGYNSDFTERKNSDDGTCGSNGTNMGLPSSSARHFPLHYHRTNKKRMFHTLCMREQVGLTSTAQSIKLQETFMPFQENKHCKVVDYVRDRLYCGGFNSTGSSFLAAGQRSEILLYDTANWERGSSLPVHDVRWTVTDAKFTPDDQNVLYSSINSNVRMVSVNYKDDGKEEVFCLIKPPRGIRHSEMHRFTMGRFGVWCMDVNASGTEFVAGTASNSVVLYDMQTKTPMCHVEGHHDDVNAIAFVDGPLHSNVFVSGSDDQLIKLWDRRVLSESNPRAQGVFPGHTDGLTHISSRDDGYYFISNSKDQSCKLWDIRKCMSSEAHDRAPRFRRPYRWDYRYQSYPGRNKLPVTHPNDMSVMTYRGHMIMETLIRCYFSPLHSTAQKYIYTGSADGRVYVYDSISGDLVEVFAMKPNGLTRDVRWHPFEPTIVSPDFYGKLCVWERHE</sequence>
<dbReference type="PANTHER" id="PTHR19847:SF7">
    <property type="entry name" value="DDB1- AND CUL4-ASSOCIATED FACTOR 11"/>
    <property type="match status" value="1"/>
</dbReference>
<dbReference type="InterPro" id="IPR051859">
    <property type="entry name" value="DCAF"/>
</dbReference>
<dbReference type="STRING" id="431595.K3WLA8"/>
<organism evidence="3 4">
    <name type="scientific">Globisporangium ultimum (strain ATCC 200006 / CBS 805.95 / DAOM BR144)</name>
    <name type="common">Pythium ultimum</name>
    <dbReference type="NCBI Taxonomy" id="431595"/>
    <lineage>
        <taxon>Eukaryota</taxon>
        <taxon>Sar</taxon>
        <taxon>Stramenopiles</taxon>
        <taxon>Oomycota</taxon>
        <taxon>Peronosporomycetes</taxon>
        <taxon>Pythiales</taxon>
        <taxon>Pythiaceae</taxon>
        <taxon>Globisporangium</taxon>
    </lineage>
</organism>
<evidence type="ECO:0000256" key="1">
    <source>
        <dbReference type="PROSITE-ProRule" id="PRU00221"/>
    </source>
</evidence>
<dbReference type="Pfam" id="PF00400">
    <property type="entry name" value="WD40"/>
    <property type="match status" value="3"/>
</dbReference>
<dbReference type="InterPro" id="IPR001680">
    <property type="entry name" value="WD40_rpt"/>
</dbReference>
<dbReference type="PROSITE" id="PS50082">
    <property type="entry name" value="WD_REPEATS_2"/>
    <property type="match status" value="2"/>
</dbReference>
<dbReference type="VEuPathDB" id="FungiDB:PYU1_G005739"/>
<dbReference type="GO" id="GO:0043161">
    <property type="term" value="P:proteasome-mediated ubiquitin-dependent protein catabolic process"/>
    <property type="evidence" value="ECO:0007669"/>
    <property type="project" value="TreeGrafter"/>
</dbReference>
<feature type="compositionally biased region" description="Acidic residues" evidence="2">
    <location>
        <begin position="77"/>
        <end position="89"/>
    </location>
</feature>
<dbReference type="InterPro" id="IPR036322">
    <property type="entry name" value="WD40_repeat_dom_sf"/>
</dbReference>
<dbReference type="SUPFAM" id="SSF50978">
    <property type="entry name" value="WD40 repeat-like"/>
    <property type="match status" value="1"/>
</dbReference>
<dbReference type="eggNOG" id="KOG0266">
    <property type="taxonomic scope" value="Eukaryota"/>
</dbReference>
<feature type="repeat" description="WD" evidence="1">
    <location>
        <begin position="426"/>
        <end position="460"/>
    </location>
</feature>
<dbReference type="SMART" id="SM00320">
    <property type="entry name" value="WD40"/>
    <property type="match status" value="6"/>
</dbReference>
<reference evidence="4" key="2">
    <citation type="submission" date="2010-04" db="EMBL/GenBank/DDBJ databases">
        <authorList>
            <person name="Buell R."/>
            <person name="Hamilton J."/>
            <person name="Hostetler J."/>
        </authorList>
    </citation>
    <scope>NUCLEOTIDE SEQUENCE [LARGE SCALE GENOMIC DNA]</scope>
    <source>
        <strain evidence="4">DAOM:BR144</strain>
    </source>
</reference>
<dbReference type="Proteomes" id="UP000019132">
    <property type="component" value="Unassembled WGS sequence"/>
</dbReference>
<dbReference type="OMA" id="EHTFPQM"/>
<dbReference type="InParanoid" id="K3WLA8"/>
<dbReference type="GO" id="GO:0080008">
    <property type="term" value="C:Cul4-RING E3 ubiquitin ligase complex"/>
    <property type="evidence" value="ECO:0007669"/>
    <property type="project" value="TreeGrafter"/>
</dbReference>
<reference evidence="3" key="3">
    <citation type="submission" date="2015-02" db="UniProtKB">
        <authorList>
            <consortium name="EnsemblProtists"/>
        </authorList>
    </citation>
    <scope>IDENTIFICATION</scope>
    <source>
        <strain evidence="3">DAOM BR144</strain>
    </source>
</reference>
<proteinExistence type="predicted"/>
<feature type="compositionally biased region" description="Acidic residues" evidence="2">
    <location>
        <begin position="19"/>
        <end position="70"/>
    </location>
</feature>
<keyword evidence="4" id="KW-1185">Reference proteome</keyword>
<feature type="region of interest" description="Disordered" evidence="2">
    <location>
        <begin position="1"/>
        <end position="89"/>
    </location>
</feature>
<dbReference type="AlphaFoldDB" id="K3WLA8"/>
<reference evidence="4" key="1">
    <citation type="journal article" date="2010" name="Genome Biol.">
        <title>Genome sequence of the necrotrophic plant pathogen Pythium ultimum reveals original pathogenicity mechanisms and effector repertoire.</title>
        <authorList>
            <person name="Levesque C.A."/>
            <person name="Brouwer H."/>
            <person name="Cano L."/>
            <person name="Hamilton J.P."/>
            <person name="Holt C."/>
            <person name="Huitema E."/>
            <person name="Raffaele S."/>
            <person name="Robideau G.P."/>
            <person name="Thines M."/>
            <person name="Win J."/>
            <person name="Zerillo M.M."/>
            <person name="Beakes G.W."/>
            <person name="Boore J.L."/>
            <person name="Busam D."/>
            <person name="Dumas B."/>
            <person name="Ferriera S."/>
            <person name="Fuerstenberg S.I."/>
            <person name="Gachon C.M."/>
            <person name="Gaulin E."/>
            <person name="Govers F."/>
            <person name="Grenville-Briggs L."/>
            <person name="Horner N."/>
            <person name="Hostetler J."/>
            <person name="Jiang R.H."/>
            <person name="Johnson J."/>
            <person name="Krajaejun T."/>
            <person name="Lin H."/>
            <person name="Meijer H.J."/>
            <person name="Moore B."/>
            <person name="Morris P."/>
            <person name="Phuntmart V."/>
            <person name="Puiu D."/>
            <person name="Shetty J."/>
            <person name="Stajich J.E."/>
            <person name="Tripathy S."/>
            <person name="Wawra S."/>
            <person name="van West P."/>
            <person name="Whitty B.R."/>
            <person name="Coutinho P.M."/>
            <person name="Henrissat B."/>
            <person name="Martin F."/>
            <person name="Thomas P.D."/>
            <person name="Tyler B.M."/>
            <person name="De Vries R.P."/>
            <person name="Kamoun S."/>
            <person name="Yandell M."/>
            <person name="Tisserat N."/>
            <person name="Buell C.R."/>
        </authorList>
    </citation>
    <scope>NUCLEOTIDE SEQUENCE</scope>
    <source>
        <strain evidence="4">DAOM:BR144</strain>
    </source>
</reference>
<dbReference type="PANTHER" id="PTHR19847">
    <property type="entry name" value="DDB1- AND CUL4-ASSOCIATED FACTOR 11"/>
    <property type="match status" value="1"/>
</dbReference>
<dbReference type="Gene3D" id="2.130.10.10">
    <property type="entry name" value="YVTN repeat-like/Quinoprotein amine dehydrogenase"/>
    <property type="match status" value="3"/>
</dbReference>